<dbReference type="InterPro" id="IPR019452">
    <property type="entry name" value="VPS39/TGF_beta_rcpt-assoc_1"/>
</dbReference>
<dbReference type="SUPFAM" id="SSF50978">
    <property type="entry name" value="WD40 repeat-like"/>
    <property type="match status" value="1"/>
</dbReference>
<evidence type="ECO:0000313" key="8">
    <source>
        <dbReference type="EMBL" id="CAH2076404.1"/>
    </source>
</evidence>
<organism evidence="8 9">
    <name type="scientific">Thlaspi arvense</name>
    <name type="common">Field penny-cress</name>
    <dbReference type="NCBI Taxonomy" id="13288"/>
    <lineage>
        <taxon>Eukaryota</taxon>
        <taxon>Viridiplantae</taxon>
        <taxon>Streptophyta</taxon>
        <taxon>Embryophyta</taxon>
        <taxon>Tracheophyta</taxon>
        <taxon>Spermatophyta</taxon>
        <taxon>Magnoliopsida</taxon>
        <taxon>eudicotyledons</taxon>
        <taxon>Gunneridae</taxon>
        <taxon>Pentapetalae</taxon>
        <taxon>rosids</taxon>
        <taxon>malvids</taxon>
        <taxon>Brassicales</taxon>
        <taxon>Brassicaceae</taxon>
        <taxon>Thlaspideae</taxon>
        <taxon>Thlaspi</taxon>
    </lineage>
</organism>
<dbReference type="PROSITE" id="PS50219">
    <property type="entry name" value="CNH"/>
    <property type="match status" value="1"/>
</dbReference>
<dbReference type="PANTHER" id="PTHR12894">
    <property type="entry name" value="CNH DOMAIN CONTAINING"/>
    <property type="match status" value="1"/>
</dbReference>
<dbReference type="InterPro" id="IPR032914">
    <property type="entry name" value="Vam6/VPS39/TRAP1"/>
</dbReference>
<evidence type="ECO:0000256" key="1">
    <source>
        <dbReference type="ARBA" id="ARBA00004496"/>
    </source>
</evidence>
<evidence type="ECO:0000256" key="3">
    <source>
        <dbReference type="ARBA" id="ARBA00022490"/>
    </source>
</evidence>
<protein>
    <recommendedName>
        <fullName evidence="7">CNH domain-containing protein</fullName>
    </recommendedName>
</protein>
<dbReference type="AlphaFoldDB" id="A0AAU9T138"/>
<dbReference type="InterPro" id="IPR001180">
    <property type="entry name" value="CNH_dom"/>
</dbReference>
<keyword evidence="3" id="KW-0963">Cytoplasm</keyword>
<dbReference type="GO" id="GO:0016020">
    <property type="term" value="C:membrane"/>
    <property type="evidence" value="ECO:0007669"/>
    <property type="project" value="TreeGrafter"/>
</dbReference>
<evidence type="ECO:0000259" key="7">
    <source>
        <dbReference type="PROSITE" id="PS50219"/>
    </source>
</evidence>
<comment type="subcellular location">
    <subcellularLocation>
        <location evidence="1">Cytoplasm</location>
    </subcellularLocation>
</comment>
<evidence type="ECO:0000256" key="6">
    <source>
        <dbReference type="SAM" id="MobiDB-lite"/>
    </source>
</evidence>
<feature type="domain" description="CNH" evidence="7">
    <location>
        <begin position="16"/>
        <end position="302"/>
    </location>
</feature>
<dbReference type="PROSITE" id="PS50236">
    <property type="entry name" value="CHCR"/>
    <property type="match status" value="1"/>
</dbReference>
<keyword evidence="9" id="KW-1185">Reference proteome</keyword>
<dbReference type="Pfam" id="PF10366">
    <property type="entry name" value="Vps39_1"/>
    <property type="match status" value="1"/>
</dbReference>
<keyword evidence="4" id="KW-0653">Protein transport</keyword>
<dbReference type="EMBL" id="OU466863">
    <property type="protein sequence ID" value="CAH2076404.1"/>
    <property type="molecule type" value="Genomic_DNA"/>
</dbReference>
<feature type="repeat" description="CHCR" evidence="5">
    <location>
        <begin position="577"/>
        <end position="766"/>
    </location>
</feature>
<evidence type="ECO:0000313" key="9">
    <source>
        <dbReference type="Proteomes" id="UP000836841"/>
    </source>
</evidence>
<dbReference type="PANTHER" id="PTHR12894:SF27">
    <property type="entry name" value="TRANSFORMING GROWTH FACTOR-BETA RECEPTOR-ASSOCIATED PROTEIN 1"/>
    <property type="match status" value="1"/>
</dbReference>
<evidence type="ECO:0000256" key="2">
    <source>
        <dbReference type="ARBA" id="ARBA00022448"/>
    </source>
</evidence>
<evidence type="ECO:0000256" key="4">
    <source>
        <dbReference type="ARBA" id="ARBA00022927"/>
    </source>
</evidence>
<accession>A0AAU9T138</accession>
<dbReference type="Pfam" id="PF10367">
    <property type="entry name" value="zf-Vps39_C"/>
    <property type="match status" value="1"/>
</dbReference>
<evidence type="ECO:0000256" key="5">
    <source>
        <dbReference type="PROSITE-ProRule" id="PRU01006"/>
    </source>
</evidence>
<gene>
    <name evidence="8" type="ORF">TAV2_LOCUS24744</name>
</gene>
<dbReference type="Proteomes" id="UP000836841">
    <property type="component" value="Chromosome 7"/>
</dbReference>
<proteinExistence type="predicted"/>
<feature type="region of interest" description="Disordered" evidence="6">
    <location>
        <begin position="812"/>
        <end position="834"/>
    </location>
</feature>
<name>A0AAU9T138_THLAR</name>
<sequence>MVHNAYDSFQLLKDCPARIDAVESYGSKLFAGCYDGSLRIYSPESSGSDRSLPSELHQESYVLENTVTGFSKKPIVAMEVLASRELLLSISESIAFHGLPNLETVAVITKAKGANAYSWDDRRGFLCFSRQKRVCVFKHDGKISLRGGGFVEVRDYGVPDTVKSISWCGENICLGIRKEYMILNTANGTLSEVFPSGRVAPPLVISLPSGELLLGKVGFVRLLRSPYPLIQTIVLQNIRRLVRSNNAVIVGLDNSVHVLFPVSIGAQIVQLTASGNFEEALALCKLLPPEESSLRAAKESSIHTRFAHYLFENGSYEEAMEHFLASQVDITHVLSMYPSIILPKTTMIPQPDKMVDISGDEASLSRGSSGISDDMESSSPRYFVESEDNEALESKKMSHNTLMALIKYLQKKRPGIIEKATSEGTEEVISDAVGKTYGAYDSSKSKKSNKGRGTIPLNSGAREMAAILDTALLQALLHTGQSGAAIELLKGVNYCDVKICEEILMKSKNYSALLELFKSNSMHHEALKLLNQLSEESKSNQSQTEVTQIFSPELIIEYLKADNLPLCRTDPMLVLEYSMLVLESCPTQTIDLFLSGNISADLVNSYLKKHAPNMQGRYLELMMAMNESAVSGNLQNEMVQIYLSEVLDLHAAKSAQQEWDDKDHPPERKKLLSALESISGYNPQTLLKRLPRDSLYEERAVILGKMNQHELALSIYVHKLHAPDLALAYCDRIYESVTYLPSGKPSSNIYLTLLQIYLNPKKSAKDFAKRIVALGSFESSDTAKMMESVLSSKAKGGRFKKIVSIEGAEDMRAGLSSSTDSGRSDVDAEEPMEEGNSTVMISEVLDLLSHRWERINGAQALKLLPRETKLQNLLPFLAPLLRNSSEAHRNFSVIKSLRQSENLQVKEELYKHRKGVAQVTSESMCSLCNKKIGTSVFAVYPNGKTLVHFVCFKDSQGMKAVSKTSHGRRR</sequence>
<dbReference type="GO" id="GO:0005737">
    <property type="term" value="C:cytoplasm"/>
    <property type="evidence" value="ECO:0007669"/>
    <property type="project" value="UniProtKB-SubCell"/>
</dbReference>
<dbReference type="InterPro" id="IPR036322">
    <property type="entry name" value="WD40_repeat_dom_sf"/>
</dbReference>
<dbReference type="GO" id="GO:0034058">
    <property type="term" value="P:endosomal vesicle fusion"/>
    <property type="evidence" value="ECO:0007669"/>
    <property type="project" value="TreeGrafter"/>
</dbReference>
<dbReference type="GO" id="GO:0006886">
    <property type="term" value="P:intracellular protein transport"/>
    <property type="evidence" value="ECO:0007669"/>
    <property type="project" value="UniProtKB-UniRule"/>
</dbReference>
<dbReference type="InterPro" id="IPR019453">
    <property type="entry name" value="VPS39/TGFA1_Znf"/>
</dbReference>
<keyword evidence="2" id="KW-0813">Transport</keyword>
<reference evidence="8 9" key="1">
    <citation type="submission" date="2022-03" db="EMBL/GenBank/DDBJ databases">
        <authorList>
            <person name="Nunn A."/>
            <person name="Chopra R."/>
            <person name="Nunn A."/>
            <person name="Contreras Garrido A."/>
        </authorList>
    </citation>
    <scope>NUCLEOTIDE SEQUENCE [LARGE SCALE GENOMIC DNA]</scope>
</reference>
<feature type="region of interest" description="Disordered" evidence="6">
    <location>
        <begin position="360"/>
        <end position="380"/>
    </location>
</feature>
<dbReference type="GO" id="GO:0006914">
    <property type="term" value="P:autophagy"/>
    <property type="evidence" value="ECO:0007669"/>
    <property type="project" value="TreeGrafter"/>
</dbReference>
<dbReference type="Pfam" id="PF00780">
    <property type="entry name" value="CNH"/>
    <property type="match status" value="1"/>
</dbReference>
<dbReference type="InterPro" id="IPR000547">
    <property type="entry name" value="Clathrin_H-chain/VPS_repeat"/>
</dbReference>